<dbReference type="PATRIC" id="fig|1227455.4.peg.2735"/>
<sequence>MEPTDRPPGKPPAMPAEQFADRVKRMVSLRNALNAAECVESSGVKLNEDARVIGWAVLPDRDDSATFDAALADHDTTLDARSLDPPVARDGGKLNDPGVAVRFSADE</sequence>
<name>M0ME17_9EURY</name>
<organism evidence="1 2">
    <name type="scientific">Halococcus saccharolyticus DSM 5350</name>
    <dbReference type="NCBI Taxonomy" id="1227455"/>
    <lineage>
        <taxon>Archaea</taxon>
        <taxon>Methanobacteriati</taxon>
        <taxon>Methanobacteriota</taxon>
        <taxon>Stenosarchaea group</taxon>
        <taxon>Halobacteria</taxon>
        <taxon>Halobacteriales</taxon>
        <taxon>Halococcaceae</taxon>
        <taxon>Halococcus</taxon>
    </lineage>
</organism>
<comment type="caution">
    <text evidence="1">The sequence shown here is derived from an EMBL/GenBank/DDBJ whole genome shotgun (WGS) entry which is preliminary data.</text>
</comment>
<protein>
    <submittedName>
        <fullName evidence="1">Uncharacterized protein</fullName>
    </submittedName>
</protein>
<dbReference type="EMBL" id="AOMD01000029">
    <property type="protein sequence ID" value="EMA43558.1"/>
    <property type="molecule type" value="Genomic_DNA"/>
</dbReference>
<dbReference type="Proteomes" id="UP000011669">
    <property type="component" value="Unassembled WGS sequence"/>
</dbReference>
<reference evidence="1 2" key="1">
    <citation type="journal article" date="2014" name="PLoS Genet.">
        <title>Phylogenetically driven sequencing of extremely halophilic archaea reveals strategies for static and dynamic osmo-response.</title>
        <authorList>
            <person name="Becker E.A."/>
            <person name="Seitzer P.M."/>
            <person name="Tritt A."/>
            <person name="Larsen D."/>
            <person name="Krusor M."/>
            <person name="Yao A.I."/>
            <person name="Wu D."/>
            <person name="Madern D."/>
            <person name="Eisen J.A."/>
            <person name="Darling A.E."/>
            <person name="Facciotti M.T."/>
        </authorList>
    </citation>
    <scope>NUCLEOTIDE SEQUENCE [LARGE SCALE GENOMIC DNA]</scope>
    <source>
        <strain evidence="1 2">DSM 5350</strain>
    </source>
</reference>
<proteinExistence type="predicted"/>
<evidence type="ECO:0000313" key="1">
    <source>
        <dbReference type="EMBL" id="EMA43558.1"/>
    </source>
</evidence>
<keyword evidence="2" id="KW-1185">Reference proteome</keyword>
<dbReference type="AlphaFoldDB" id="M0ME17"/>
<accession>M0ME17</accession>
<dbReference type="InParanoid" id="M0ME17"/>
<gene>
    <name evidence="1" type="ORF">C449_13402</name>
</gene>
<dbReference type="STRING" id="1227455.C449_13402"/>
<evidence type="ECO:0000313" key="2">
    <source>
        <dbReference type="Proteomes" id="UP000011669"/>
    </source>
</evidence>